<reference evidence="1 2" key="2">
    <citation type="journal article" date="2022" name="Mol. Ecol. Resour.">
        <title>The genomes of chicory, endive, great burdock and yacon provide insights into Asteraceae paleo-polyploidization history and plant inulin production.</title>
        <authorList>
            <person name="Fan W."/>
            <person name="Wang S."/>
            <person name="Wang H."/>
            <person name="Wang A."/>
            <person name="Jiang F."/>
            <person name="Liu H."/>
            <person name="Zhao H."/>
            <person name="Xu D."/>
            <person name="Zhang Y."/>
        </authorList>
    </citation>
    <scope>NUCLEOTIDE SEQUENCE [LARGE SCALE GENOMIC DNA]</scope>
    <source>
        <strain evidence="2">cv. Niubang</strain>
    </source>
</reference>
<organism evidence="1 2">
    <name type="scientific">Arctium lappa</name>
    <name type="common">Greater burdock</name>
    <name type="synonym">Lappa major</name>
    <dbReference type="NCBI Taxonomy" id="4217"/>
    <lineage>
        <taxon>Eukaryota</taxon>
        <taxon>Viridiplantae</taxon>
        <taxon>Streptophyta</taxon>
        <taxon>Embryophyta</taxon>
        <taxon>Tracheophyta</taxon>
        <taxon>Spermatophyta</taxon>
        <taxon>Magnoliopsida</taxon>
        <taxon>eudicotyledons</taxon>
        <taxon>Gunneridae</taxon>
        <taxon>Pentapetalae</taxon>
        <taxon>asterids</taxon>
        <taxon>campanulids</taxon>
        <taxon>Asterales</taxon>
        <taxon>Asteraceae</taxon>
        <taxon>Carduoideae</taxon>
        <taxon>Cardueae</taxon>
        <taxon>Arctiinae</taxon>
        <taxon>Arctium</taxon>
    </lineage>
</organism>
<sequence>MCLWLIIEFAILCALVPCHSGKVAHWELIIDPANVFAYMGLSFFLSYVLDQFSFLELAFSGFWFWVLDVSEVFFAQSDLYMRHAYTADMARWLPCVPFGGVTEELFGNLNELCKPDIDGVLESKGVESVSGDQKGVNLVVLCPLKSSHLVPSMEEFGWVEAKDGKVAHEKMNVDGNVVVNEASTPLNDVANKKIEPVVVTYNLRRTWRKFDAGEMSLDEETGIWLFKLKSEISLHGTPFELWNGEGINNLASGVGKPIMLDFVTKERCLNKDWEVSYARVLVEVNADRELPKGVEAKPRSEEELAKKKSKELLEMEAKKLNEKEKFDGSWNVVRRRRFQNRGMGYQVMKTSNKFEAKGDVSADCHMDIWEEQKRLVNYWLELKSEPPDHIKGQWSNSLLDSYAHCDIQRRSLLVYILFVGAFGVWRLLWSWVLTSRGVYQMRSDNFVFPLVHDQIWYIVLSSGFLCPIHLWCSVDLWSLE</sequence>
<evidence type="ECO:0000313" key="1">
    <source>
        <dbReference type="EMBL" id="KAI3770104.1"/>
    </source>
</evidence>
<gene>
    <name evidence="1" type="ORF">L6452_01225</name>
</gene>
<keyword evidence="2" id="KW-1185">Reference proteome</keyword>
<protein>
    <submittedName>
        <fullName evidence="1">Uncharacterized protein</fullName>
    </submittedName>
</protein>
<name>A0ACB9FG70_ARCLA</name>
<dbReference type="Proteomes" id="UP001055879">
    <property type="component" value="Linkage Group LG01"/>
</dbReference>
<proteinExistence type="predicted"/>
<accession>A0ACB9FG70</accession>
<reference evidence="2" key="1">
    <citation type="journal article" date="2022" name="Mol. Ecol. Resour.">
        <title>The genomes of chicory, endive, great burdock and yacon provide insights into Asteraceae palaeo-polyploidization history and plant inulin production.</title>
        <authorList>
            <person name="Fan W."/>
            <person name="Wang S."/>
            <person name="Wang H."/>
            <person name="Wang A."/>
            <person name="Jiang F."/>
            <person name="Liu H."/>
            <person name="Zhao H."/>
            <person name="Xu D."/>
            <person name="Zhang Y."/>
        </authorList>
    </citation>
    <scope>NUCLEOTIDE SEQUENCE [LARGE SCALE GENOMIC DNA]</scope>
    <source>
        <strain evidence="2">cv. Niubang</strain>
    </source>
</reference>
<comment type="caution">
    <text evidence="1">The sequence shown here is derived from an EMBL/GenBank/DDBJ whole genome shotgun (WGS) entry which is preliminary data.</text>
</comment>
<dbReference type="EMBL" id="CM042047">
    <property type="protein sequence ID" value="KAI3770104.1"/>
    <property type="molecule type" value="Genomic_DNA"/>
</dbReference>
<evidence type="ECO:0000313" key="2">
    <source>
        <dbReference type="Proteomes" id="UP001055879"/>
    </source>
</evidence>